<proteinExistence type="inferred from homology"/>
<dbReference type="Ensembl" id="ENSAPET00000019818.1">
    <property type="protein sequence ID" value="ENSAPEP00000019294.1"/>
    <property type="gene ID" value="ENSAPEG00000013763.1"/>
</dbReference>
<feature type="domain" description="Ferritin-like diiron" evidence="9">
    <location>
        <begin position="1"/>
        <end position="148"/>
    </location>
</feature>
<dbReference type="InterPro" id="IPR008331">
    <property type="entry name" value="Ferritin_DPS_dom"/>
</dbReference>
<dbReference type="GO" id="GO:0004322">
    <property type="term" value="F:ferroxidase activity"/>
    <property type="evidence" value="ECO:0007669"/>
    <property type="project" value="UniProtKB-EC"/>
</dbReference>
<comment type="function">
    <text evidence="7">Stores iron in a soluble, non-toxic, readily available form. Important for iron homeostasis. Iron is taken up in the ferrous form and deposited as ferric hydroxides after oxidation.</text>
</comment>
<dbReference type="GO" id="GO:0005737">
    <property type="term" value="C:cytoplasm"/>
    <property type="evidence" value="ECO:0007669"/>
    <property type="project" value="TreeGrafter"/>
</dbReference>
<evidence type="ECO:0000256" key="3">
    <source>
        <dbReference type="ARBA" id="ARBA00022723"/>
    </source>
</evidence>
<feature type="transmembrane region" description="Helical" evidence="8">
    <location>
        <begin position="6"/>
        <end position="32"/>
    </location>
</feature>
<keyword evidence="8" id="KW-1133">Transmembrane helix</keyword>
<dbReference type="PANTHER" id="PTHR11431:SF37">
    <property type="entry name" value="FERRITIN HEAVY CHAIN"/>
    <property type="match status" value="1"/>
</dbReference>
<keyword evidence="8" id="KW-0472">Membrane</keyword>
<reference evidence="10 11" key="1">
    <citation type="submission" date="2018-03" db="EMBL/GenBank/DDBJ databases">
        <title>Finding Nemo's genes: A chromosome-scale reference assembly of the genome of the orange clownfish Amphiprion percula.</title>
        <authorList>
            <person name="Lehmann R."/>
        </authorList>
    </citation>
    <scope>NUCLEOTIDE SEQUENCE</scope>
</reference>
<accession>A0A3P8T4U2</accession>
<evidence type="ECO:0000313" key="10">
    <source>
        <dbReference type="Ensembl" id="ENSAPEP00000019294.1"/>
    </source>
</evidence>
<evidence type="ECO:0000256" key="1">
    <source>
        <dbReference type="ARBA" id="ARBA00007513"/>
    </source>
</evidence>
<evidence type="ECO:0000256" key="7">
    <source>
        <dbReference type="RuleBase" id="RU361145"/>
    </source>
</evidence>
<dbReference type="GO" id="GO:0008199">
    <property type="term" value="F:ferric iron binding"/>
    <property type="evidence" value="ECO:0007669"/>
    <property type="project" value="InterPro"/>
</dbReference>
<dbReference type="GO" id="GO:0008198">
    <property type="term" value="F:ferrous iron binding"/>
    <property type="evidence" value="ECO:0007669"/>
    <property type="project" value="TreeGrafter"/>
</dbReference>
<evidence type="ECO:0000259" key="9">
    <source>
        <dbReference type="PROSITE" id="PS50905"/>
    </source>
</evidence>
<sequence>YIYIYIYIYIFFFFNLYLYIFIYIYIYLFIFLTCRQTSGTKDGRDVHYTGQKHNHIYLAMKLQKQRGGRNFLQDIKTQDRDAWGSGVKALEYALQLERSVNQSQLDLHKLCSYHKESRMCDLIDTHLNEQLKSIKELADWVNDLRRMGAPQNSMAEDLFDIIPSS</sequence>
<dbReference type="GO" id="GO:0006879">
    <property type="term" value="P:intracellular iron ion homeostasis"/>
    <property type="evidence" value="ECO:0007669"/>
    <property type="project" value="UniProtKB-KW"/>
</dbReference>
<comment type="similarity">
    <text evidence="1 7">Belongs to the ferritin family.</text>
</comment>
<reference evidence="10" key="2">
    <citation type="submission" date="2025-08" db="UniProtKB">
        <authorList>
            <consortium name="Ensembl"/>
        </authorList>
    </citation>
    <scope>IDENTIFICATION</scope>
</reference>
<evidence type="ECO:0000313" key="11">
    <source>
        <dbReference type="Proteomes" id="UP000265080"/>
    </source>
</evidence>
<dbReference type="GO" id="GO:0006826">
    <property type="term" value="P:iron ion transport"/>
    <property type="evidence" value="ECO:0007669"/>
    <property type="project" value="InterPro"/>
</dbReference>
<evidence type="ECO:0000256" key="4">
    <source>
        <dbReference type="ARBA" id="ARBA00023004"/>
    </source>
</evidence>
<dbReference type="PROSITE" id="PS50905">
    <property type="entry name" value="FERRITIN_LIKE"/>
    <property type="match status" value="1"/>
</dbReference>
<organism evidence="10 11">
    <name type="scientific">Amphiprion percula</name>
    <name type="common">Orange clownfish</name>
    <name type="synonym">Lutjanus percula</name>
    <dbReference type="NCBI Taxonomy" id="161767"/>
    <lineage>
        <taxon>Eukaryota</taxon>
        <taxon>Metazoa</taxon>
        <taxon>Chordata</taxon>
        <taxon>Craniata</taxon>
        <taxon>Vertebrata</taxon>
        <taxon>Euteleostomi</taxon>
        <taxon>Actinopterygii</taxon>
        <taxon>Neopterygii</taxon>
        <taxon>Teleostei</taxon>
        <taxon>Neoteleostei</taxon>
        <taxon>Acanthomorphata</taxon>
        <taxon>Ovalentaria</taxon>
        <taxon>Pomacentridae</taxon>
        <taxon>Amphiprion</taxon>
    </lineage>
</organism>
<keyword evidence="4 6" id="KW-0408">Iron</keyword>
<dbReference type="GeneTree" id="ENSGT00950000182841"/>
<evidence type="ECO:0000256" key="6">
    <source>
        <dbReference type="PIRSR" id="PIRSR601519-1"/>
    </source>
</evidence>
<feature type="binding site" evidence="6">
    <location>
        <position position="130"/>
    </location>
    <ligand>
        <name>Fe cation</name>
        <dbReference type="ChEBI" id="CHEBI:24875"/>
        <label>1</label>
    </ligand>
</feature>
<name>A0A3P8T4U2_AMPPE</name>
<dbReference type="CDD" id="cd01056">
    <property type="entry name" value="Euk_Ferritin"/>
    <property type="match status" value="1"/>
</dbReference>
<dbReference type="Gene3D" id="1.20.1260.10">
    <property type="match status" value="1"/>
</dbReference>
<dbReference type="STRING" id="161767.ENSAPEP00000019294"/>
<dbReference type="InterPro" id="IPR012347">
    <property type="entry name" value="Ferritin-like"/>
</dbReference>
<dbReference type="PANTHER" id="PTHR11431">
    <property type="entry name" value="FERRITIN"/>
    <property type="match status" value="1"/>
</dbReference>
<comment type="catalytic activity">
    <reaction evidence="5">
        <text>4 Fe(2+) + O2 + 4 H(+) = 4 Fe(3+) + 2 H2O</text>
        <dbReference type="Rhea" id="RHEA:11148"/>
        <dbReference type="ChEBI" id="CHEBI:15377"/>
        <dbReference type="ChEBI" id="CHEBI:15378"/>
        <dbReference type="ChEBI" id="CHEBI:15379"/>
        <dbReference type="ChEBI" id="CHEBI:29033"/>
        <dbReference type="ChEBI" id="CHEBI:29034"/>
        <dbReference type="EC" id="1.16.3.1"/>
    </reaction>
</comment>
<keyword evidence="2 7" id="KW-0409">Iron storage</keyword>
<keyword evidence="3 6" id="KW-0479">Metal-binding</keyword>
<dbReference type="InterPro" id="IPR001519">
    <property type="entry name" value="Ferritin"/>
</dbReference>
<keyword evidence="8" id="KW-0812">Transmembrane</keyword>
<dbReference type="AlphaFoldDB" id="A0A3P8T4U2"/>
<dbReference type="Proteomes" id="UP000265080">
    <property type="component" value="Chromosome 4"/>
</dbReference>
<evidence type="ECO:0000256" key="5">
    <source>
        <dbReference type="ARBA" id="ARBA00047990"/>
    </source>
</evidence>
<feature type="binding site" evidence="6">
    <location>
        <position position="55"/>
    </location>
    <ligand>
        <name>Fe cation</name>
        <dbReference type="ChEBI" id="CHEBI:24875"/>
        <label>1</label>
    </ligand>
</feature>
<dbReference type="InterPro" id="IPR009078">
    <property type="entry name" value="Ferritin-like_SF"/>
</dbReference>
<reference evidence="10" key="3">
    <citation type="submission" date="2025-09" db="UniProtKB">
        <authorList>
            <consortium name="Ensembl"/>
        </authorList>
    </citation>
    <scope>IDENTIFICATION</scope>
</reference>
<dbReference type="Pfam" id="PF00210">
    <property type="entry name" value="Ferritin"/>
    <property type="match status" value="1"/>
</dbReference>
<keyword evidence="11" id="KW-1185">Reference proteome</keyword>
<evidence type="ECO:0000256" key="8">
    <source>
        <dbReference type="SAM" id="Phobius"/>
    </source>
</evidence>
<dbReference type="SUPFAM" id="SSF47240">
    <property type="entry name" value="Ferritin-like"/>
    <property type="match status" value="1"/>
</dbReference>
<protein>
    <recommendedName>
        <fullName evidence="7">Ferritin</fullName>
    </recommendedName>
</protein>
<dbReference type="InterPro" id="IPR009040">
    <property type="entry name" value="Ferritin-like_diiron"/>
</dbReference>
<evidence type="ECO:0000256" key="2">
    <source>
        <dbReference type="ARBA" id="ARBA00022434"/>
    </source>
</evidence>
<feature type="binding site" evidence="6">
    <location>
        <position position="97"/>
    </location>
    <ligand>
        <name>Fe cation</name>
        <dbReference type="ChEBI" id="CHEBI:24875"/>
        <label>1</label>
    </ligand>
</feature>